<sequence length="464" mass="51503">MHWTERYNASSLELGEDGWRMGVAQDVRLNRSVFLAVRKVHRDERSIIEQWLATRSAFSHEYVADVLDCVFSEDELACVFLMPSTFAKAESFTPKERLLTRCLSVIEGAESLWRAGLPVTIRNAQVLWDQHVGPQMLALLPTHLPTLKERVRSVRVYLSHLLRLHGAACGMTAESIERFEHSSIQEDETLSDLRTSLFDLFQVDPRQTLRSALNPSEDTLSRNADMQFQDTIEVPIIVQRMMEADAEKKAREHRDRAIAAQTESMNESTVERTLPFAAKRKLLRVGFIVFVLAVLVLSTGIWISQNLGQQSAVNQTSTGTISHALKPQSPHALHMPDLKNATLHQAMARLQALGIPASHIHVLSQAGPSQRVVNTTPQAGQSLVKTTPVTLYVGIAQGQILIPSLLGMSYAQAVSVLSARHIHYSYTLQGQSKIASSVVLSQHPMPHSAMQSSASLTFTLGTKP</sequence>
<evidence type="ECO:0000313" key="3">
    <source>
        <dbReference type="EMBL" id="OPG15705.1"/>
    </source>
</evidence>
<dbReference type="InterPro" id="IPR005543">
    <property type="entry name" value="PASTA_dom"/>
</dbReference>
<dbReference type="PROSITE" id="PS51178">
    <property type="entry name" value="PASTA"/>
    <property type="match status" value="1"/>
</dbReference>
<gene>
    <name evidence="3" type="ORF">B2M26_11680</name>
</gene>
<keyword evidence="1" id="KW-1133">Transmembrane helix</keyword>
<dbReference type="SMART" id="SM00740">
    <property type="entry name" value="PASTA"/>
    <property type="match status" value="2"/>
</dbReference>
<keyword evidence="1" id="KW-0812">Transmembrane</keyword>
<dbReference type="CDD" id="cd06577">
    <property type="entry name" value="PASTA_pknB"/>
    <property type="match status" value="1"/>
</dbReference>
<dbReference type="Pfam" id="PF03793">
    <property type="entry name" value="PASTA"/>
    <property type="match status" value="1"/>
</dbReference>
<comment type="caution">
    <text evidence="3">The sequence shown here is derived from an EMBL/GenBank/DDBJ whole genome shotgun (WGS) entry which is preliminary data.</text>
</comment>
<dbReference type="EMBL" id="MWPS01000027">
    <property type="protein sequence ID" value="OPG15705.1"/>
    <property type="molecule type" value="Genomic_DNA"/>
</dbReference>
<dbReference type="RefSeq" id="WP_079291318.1">
    <property type="nucleotide sequence ID" value="NZ_MWPS01000027.1"/>
</dbReference>
<evidence type="ECO:0000259" key="2">
    <source>
        <dbReference type="PROSITE" id="PS51178"/>
    </source>
</evidence>
<name>A0A1V4ERY6_9BACL</name>
<dbReference type="Proteomes" id="UP000190229">
    <property type="component" value="Unassembled WGS sequence"/>
</dbReference>
<feature type="transmembrane region" description="Helical" evidence="1">
    <location>
        <begin position="282"/>
        <end position="303"/>
    </location>
</feature>
<reference evidence="3 4" key="1">
    <citation type="submission" date="2017-02" db="EMBL/GenBank/DDBJ databases">
        <title>Draft genome of Acidibacillus ferrooxidans Huett2.</title>
        <authorList>
            <person name="Schopf S."/>
        </authorList>
    </citation>
    <scope>NUCLEOTIDE SEQUENCE [LARGE SCALE GENOMIC DNA]</scope>
    <source>
        <strain evidence="3 4">Huett2</strain>
    </source>
</reference>
<evidence type="ECO:0000256" key="1">
    <source>
        <dbReference type="SAM" id="Phobius"/>
    </source>
</evidence>
<dbReference type="Gene3D" id="3.30.10.20">
    <property type="match status" value="1"/>
</dbReference>
<accession>A0A1V4ERY6</accession>
<evidence type="ECO:0000313" key="4">
    <source>
        <dbReference type="Proteomes" id="UP000190229"/>
    </source>
</evidence>
<dbReference type="AlphaFoldDB" id="A0A1V4ERY6"/>
<protein>
    <recommendedName>
        <fullName evidence="2">PASTA domain-containing protein</fullName>
    </recommendedName>
</protein>
<feature type="domain" description="PASTA" evidence="2">
    <location>
        <begin position="326"/>
        <end position="395"/>
    </location>
</feature>
<keyword evidence="4" id="KW-1185">Reference proteome</keyword>
<proteinExistence type="predicted"/>
<organism evidence="3 4">
    <name type="scientific">Ferroacidibacillus organovorans</name>
    <dbReference type="NCBI Taxonomy" id="1765683"/>
    <lineage>
        <taxon>Bacteria</taxon>
        <taxon>Bacillati</taxon>
        <taxon>Bacillota</taxon>
        <taxon>Bacilli</taxon>
        <taxon>Bacillales</taxon>
        <taxon>Alicyclobacillaceae</taxon>
        <taxon>Ferroacidibacillus</taxon>
    </lineage>
</organism>
<keyword evidence="1" id="KW-0472">Membrane</keyword>